<dbReference type="PROSITE" id="PS51012">
    <property type="entry name" value="ABC_TM2"/>
    <property type="match status" value="1"/>
</dbReference>
<dbReference type="AlphaFoldDB" id="A0A1T4QDV5"/>
<dbReference type="STRING" id="413434.SAMN04488132_10873"/>
<evidence type="ECO:0000259" key="6">
    <source>
        <dbReference type="PROSITE" id="PS51012"/>
    </source>
</evidence>
<protein>
    <submittedName>
        <fullName evidence="7">ABC-2 type transport system permease protein</fullName>
    </submittedName>
</protein>
<accession>A0A1T4QDV5</accession>
<evidence type="ECO:0000313" key="7">
    <source>
        <dbReference type="EMBL" id="SKA01990.1"/>
    </source>
</evidence>
<dbReference type="RefSeq" id="WP_078832009.1">
    <property type="nucleotide sequence ID" value="NZ_FUWH01000008.1"/>
</dbReference>
<sequence length="368" mass="40759">MKGKYSQFRAMMAITKGSLRAIFRSPSAVIFSIAFPLIFILVFGFIGGGSRVSITVAFDRQTDTTNPLYPAIRSIAGINVSPKSAEELQEDLEKGRITAVINISKTGLENPPYRISLTSSEATNPQNIQVLQSILNAVIAGINQRTYTNIQTIAVLNNNVKKIPGRVYRTIDFILPGQLGFSLLSAGVFGVAFLFFNLRQQLVLKRFYATPVRRSYIVLGEAISRVIFQMLTAVIIICVGHFIFKFTLVHGLTTFAEIMLLSFIALVLFMGFGFIVSSVAKNESAIPPFANLVTLPQFLLAGTFFSIEAFPTWLQPICRVLPLTHFNTAMRNIAFEGATLASCWKELGVLGIWTVVVYAIAFRTFKWE</sequence>
<comment type="subcellular location">
    <subcellularLocation>
        <location evidence="1">Membrane</location>
        <topology evidence="1">Multi-pass membrane protein</topology>
    </subcellularLocation>
</comment>
<dbReference type="InterPro" id="IPR052902">
    <property type="entry name" value="ABC-2_transporter"/>
</dbReference>
<keyword evidence="2 5" id="KW-0812">Transmembrane</keyword>
<dbReference type="InterPro" id="IPR013525">
    <property type="entry name" value="ABC2_TM"/>
</dbReference>
<dbReference type="PANTHER" id="PTHR43027:SF1">
    <property type="entry name" value="DOXORUBICIN RESISTANCE ABC TRANSPORTER PERMEASE PROTEIN DRRC-RELATED"/>
    <property type="match status" value="1"/>
</dbReference>
<dbReference type="Proteomes" id="UP000190888">
    <property type="component" value="Unassembled WGS sequence"/>
</dbReference>
<evidence type="ECO:0000256" key="3">
    <source>
        <dbReference type="ARBA" id="ARBA00022989"/>
    </source>
</evidence>
<proteinExistence type="predicted"/>
<reference evidence="7 8" key="1">
    <citation type="submission" date="2017-02" db="EMBL/GenBank/DDBJ databases">
        <authorList>
            <person name="Peterson S.W."/>
        </authorList>
    </citation>
    <scope>NUCLEOTIDE SEQUENCE [LARGE SCALE GENOMIC DNA]</scope>
    <source>
        <strain evidence="7 8">DSM 22335</strain>
    </source>
</reference>
<evidence type="ECO:0000256" key="1">
    <source>
        <dbReference type="ARBA" id="ARBA00004141"/>
    </source>
</evidence>
<feature type="transmembrane region" description="Helical" evidence="5">
    <location>
        <begin position="347"/>
        <end position="365"/>
    </location>
</feature>
<keyword evidence="8" id="KW-1185">Reference proteome</keyword>
<feature type="transmembrane region" description="Helical" evidence="5">
    <location>
        <begin position="216"/>
        <end position="243"/>
    </location>
</feature>
<organism evidence="7 8">
    <name type="scientific">Sediminibacterium ginsengisoli</name>
    <dbReference type="NCBI Taxonomy" id="413434"/>
    <lineage>
        <taxon>Bacteria</taxon>
        <taxon>Pseudomonadati</taxon>
        <taxon>Bacteroidota</taxon>
        <taxon>Chitinophagia</taxon>
        <taxon>Chitinophagales</taxon>
        <taxon>Chitinophagaceae</taxon>
        <taxon>Sediminibacterium</taxon>
    </lineage>
</organism>
<dbReference type="GO" id="GO:0016020">
    <property type="term" value="C:membrane"/>
    <property type="evidence" value="ECO:0007669"/>
    <property type="project" value="UniProtKB-SubCell"/>
</dbReference>
<evidence type="ECO:0000256" key="2">
    <source>
        <dbReference type="ARBA" id="ARBA00022692"/>
    </source>
</evidence>
<dbReference type="PANTHER" id="PTHR43027">
    <property type="entry name" value="DOXORUBICIN RESISTANCE ABC TRANSPORTER PERMEASE PROTEIN DRRC-RELATED"/>
    <property type="match status" value="1"/>
</dbReference>
<evidence type="ECO:0000256" key="5">
    <source>
        <dbReference type="SAM" id="Phobius"/>
    </source>
</evidence>
<dbReference type="OrthoDB" id="9778589at2"/>
<evidence type="ECO:0000313" key="8">
    <source>
        <dbReference type="Proteomes" id="UP000190888"/>
    </source>
</evidence>
<feature type="domain" description="ABC transmembrane type-2" evidence="6">
    <location>
        <begin position="132"/>
        <end position="368"/>
    </location>
</feature>
<evidence type="ECO:0000256" key="4">
    <source>
        <dbReference type="ARBA" id="ARBA00023136"/>
    </source>
</evidence>
<dbReference type="EMBL" id="FUWH01000008">
    <property type="protein sequence ID" value="SKA01990.1"/>
    <property type="molecule type" value="Genomic_DNA"/>
</dbReference>
<keyword evidence="3 5" id="KW-1133">Transmembrane helix</keyword>
<feature type="transmembrane region" description="Helical" evidence="5">
    <location>
        <begin position="255"/>
        <end position="277"/>
    </location>
</feature>
<gene>
    <name evidence="7" type="ORF">SAMN04488132_10873</name>
</gene>
<feature type="transmembrane region" description="Helical" evidence="5">
    <location>
        <begin position="173"/>
        <end position="196"/>
    </location>
</feature>
<dbReference type="Pfam" id="PF12698">
    <property type="entry name" value="ABC2_membrane_3"/>
    <property type="match status" value="1"/>
</dbReference>
<dbReference type="GO" id="GO:0140359">
    <property type="term" value="F:ABC-type transporter activity"/>
    <property type="evidence" value="ECO:0007669"/>
    <property type="project" value="InterPro"/>
</dbReference>
<feature type="transmembrane region" description="Helical" evidence="5">
    <location>
        <begin position="21"/>
        <end position="46"/>
    </location>
</feature>
<keyword evidence="4 5" id="KW-0472">Membrane</keyword>
<dbReference type="InterPro" id="IPR047817">
    <property type="entry name" value="ABC2_TM_bact-type"/>
</dbReference>
<name>A0A1T4QDV5_9BACT</name>